<name>A0A8C9UYL3_SCLFO</name>
<reference evidence="2" key="3">
    <citation type="submission" date="2025-09" db="UniProtKB">
        <authorList>
            <consortium name="Ensembl"/>
        </authorList>
    </citation>
    <scope>IDENTIFICATION</scope>
</reference>
<reference evidence="2" key="2">
    <citation type="submission" date="2025-08" db="UniProtKB">
        <authorList>
            <consortium name="Ensembl"/>
        </authorList>
    </citation>
    <scope>IDENTIFICATION</scope>
</reference>
<organism evidence="2 3">
    <name type="scientific">Scleropages formosus</name>
    <name type="common">Asian bonytongue</name>
    <name type="synonym">Osteoglossum formosum</name>
    <dbReference type="NCBI Taxonomy" id="113540"/>
    <lineage>
        <taxon>Eukaryota</taxon>
        <taxon>Metazoa</taxon>
        <taxon>Chordata</taxon>
        <taxon>Craniata</taxon>
        <taxon>Vertebrata</taxon>
        <taxon>Euteleostomi</taxon>
        <taxon>Actinopterygii</taxon>
        <taxon>Neopterygii</taxon>
        <taxon>Teleostei</taxon>
        <taxon>Osteoglossocephala</taxon>
        <taxon>Osteoglossomorpha</taxon>
        <taxon>Osteoglossiformes</taxon>
        <taxon>Osteoglossidae</taxon>
        <taxon>Scleropages</taxon>
    </lineage>
</organism>
<evidence type="ECO:0000313" key="2">
    <source>
        <dbReference type="Ensembl" id="ENSSFOP00015003828.2"/>
    </source>
</evidence>
<evidence type="ECO:0000313" key="3">
    <source>
        <dbReference type="Proteomes" id="UP000694397"/>
    </source>
</evidence>
<proteinExistence type="predicted"/>
<keyword evidence="1" id="KW-0732">Signal</keyword>
<evidence type="ECO:0000256" key="1">
    <source>
        <dbReference type="SAM" id="SignalP"/>
    </source>
</evidence>
<dbReference type="Ensembl" id="ENSSFOT00015003892.2">
    <property type="protein sequence ID" value="ENSSFOP00015003828.2"/>
    <property type="gene ID" value="ENSSFOG00015002513.2"/>
</dbReference>
<reference evidence="2 3" key="1">
    <citation type="submission" date="2019-04" db="EMBL/GenBank/DDBJ databases">
        <authorList>
            <consortium name="Wellcome Sanger Institute Data Sharing"/>
        </authorList>
    </citation>
    <scope>NUCLEOTIDE SEQUENCE [LARGE SCALE GENOMIC DNA]</scope>
</reference>
<protein>
    <recommendedName>
        <fullName evidence="4">Secreted protein</fullName>
    </recommendedName>
</protein>
<feature type="signal peptide" evidence="1">
    <location>
        <begin position="1"/>
        <end position="17"/>
    </location>
</feature>
<accession>A0A8C9UYL3</accession>
<dbReference type="AlphaFoldDB" id="A0A8C9UYL3"/>
<keyword evidence="3" id="KW-1185">Reference proteome</keyword>
<sequence>MCFVRIVFFLLFLHGRGELLFTLGDVKKVSPSSRALETSVCRAQPPRGRVLLYLRLLSLGAKAVRGNLSKRPYHGMVDLEKTLASCPHMMAFRCWTPTLITPHVLGFSAECGLTFWILGTMVVSGTGVQVRWLR</sequence>
<dbReference type="Proteomes" id="UP000694397">
    <property type="component" value="Chromosome 16"/>
</dbReference>
<evidence type="ECO:0008006" key="4">
    <source>
        <dbReference type="Google" id="ProtNLM"/>
    </source>
</evidence>
<feature type="chain" id="PRO_5034753730" description="Secreted protein" evidence="1">
    <location>
        <begin position="18"/>
        <end position="134"/>
    </location>
</feature>